<evidence type="ECO:0000256" key="2">
    <source>
        <dbReference type="ARBA" id="ARBA00022737"/>
    </source>
</evidence>
<feature type="domain" description="C2H2-type" evidence="7">
    <location>
        <begin position="364"/>
        <end position="392"/>
    </location>
</feature>
<feature type="domain" description="C2H2-type" evidence="7">
    <location>
        <begin position="279"/>
        <end position="307"/>
    </location>
</feature>
<keyword evidence="4" id="KW-0862">Zinc</keyword>
<feature type="compositionally biased region" description="Basic and acidic residues" evidence="6">
    <location>
        <begin position="117"/>
        <end position="129"/>
    </location>
</feature>
<proteinExistence type="predicted"/>
<feature type="domain" description="C2H2-type" evidence="7">
    <location>
        <begin position="673"/>
        <end position="700"/>
    </location>
</feature>
<feature type="domain" description="C2H2-type" evidence="7">
    <location>
        <begin position="730"/>
        <end position="757"/>
    </location>
</feature>
<dbReference type="FunFam" id="3.30.160.60:FF:000557">
    <property type="entry name" value="zinc finger and SCAN domain-containing protein 29"/>
    <property type="match status" value="1"/>
</dbReference>
<evidence type="ECO:0000313" key="8">
    <source>
        <dbReference type="EMBL" id="KAK7598135.1"/>
    </source>
</evidence>
<feature type="domain" description="C2H2-type" evidence="7">
    <location>
        <begin position="437"/>
        <end position="460"/>
    </location>
</feature>
<dbReference type="GO" id="GO:0000981">
    <property type="term" value="F:DNA-binding transcription factor activity, RNA polymerase II-specific"/>
    <property type="evidence" value="ECO:0007669"/>
    <property type="project" value="TreeGrafter"/>
</dbReference>
<dbReference type="PROSITE" id="PS00028">
    <property type="entry name" value="ZINC_FINGER_C2H2_1"/>
    <property type="match status" value="11"/>
</dbReference>
<accession>A0AAN9TJX6</accession>
<evidence type="ECO:0000259" key="7">
    <source>
        <dbReference type="PROSITE" id="PS50157"/>
    </source>
</evidence>
<dbReference type="AlphaFoldDB" id="A0AAN9TJX6"/>
<dbReference type="PROSITE" id="PS50157">
    <property type="entry name" value="ZINC_FINGER_C2H2_2"/>
    <property type="match status" value="12"/>
</dbReference>
<evidence type="ECO:0000256" key="4">
    <source>
        <dbReference type="ARBA" id="ARBA00022833"/>
    </source>
</evidence>
<feature type="domain" description="C2H2-type" evidence="7">
    <location>
        <begin position="588"/>
        <end position="616"/>
    </location>
</feature>
<dbReference type="Pfam" id="PF00096">
    <property type="entry name" value="zf-C2H2"/>
    <property type="match status" value="2"/>
</dbReference>
<feature type="domain" description="C2H2-type" evidence="7">
    <location>
        <begin position="645"/>
        <end position="672"/>
    </location>
</feature>
<organism evidence="8 9">
    <name type="scientific">Parthenolecanium corni</name>
    <dbReference type="NCBI Taxonomy" id="536013"/>
    <lineage>
        <taxon>Eukaryota</taxon>
        <taxon>Metazoa</taxon>
        <taxon>Ecdysozoa</taxon>
        <taxon>Arthropoda</taxon>
        <taxon>Hexapoda</taxon>
        <taxon>Insecta</taxon>
        <taxon>Pterygota</taxon>
        <taxon>Neoptera</taxon>
        <taxon>Paraneoptera</taxon>
        <taxon>Hemiptera</taxon>
        <taxon>Sternorrhyncha</taxon>
        <taxon>Coccoidea</taxon>
        <taxon>Coccidae</taxon>
        <taxon>Parthenolecanium</taxon>
    </lineage>
</organism>
<evidence type="ECO:0000256" key="1">
    <source>
        <dbReference type="ARBA" id="ARBA00022723"/>
    </source>
</evidence>
<dbReference type="SMART" id="SM00355">
    <property type="entry name" value="ZnF_C2H2"/>
    <property type="match status" value="14"/>
</dbReference>
<evidence type="ECO:0000313" key="9">
    <source>
        <dbReference type="Proteomes" id="UP001367676"/>
    </source>
</evidence>
<feature type="domain" description="C2H2-type" evidence="7">
    <location>
        <begin position="235"/>
        <end position="263"/>
    </location>
</feature>
<keyword evidence="3 5" id="KW-0863">Zinc-finger</keyword>
<name>A0AAN9TJX6_9HEMI</name>
<evidence type="ECO:0000256" key="5">
    <source>
        <dbReference type="PROSITE-ProRule" id="PRU00042"/>
    </source>
</evidence>
<dbReference type="PANTHER" id="PTHR24379">
    <property type="entry name" value="KRAB AND ZINC FINGER DOMAIN-CONTAINING"/>
    <property type="match status" value="1"/>
</dbReference>
<evidence type="ECO:0000256" key="6">
    <source>
        <dbReference type="SAM" id="MobiDB-lite"/>
    </source>
</evidence>
<dbReference type="PANTHER" id="PTHR24379:SF127">
    <property type="entry name" value="BLOODY FINGERS-RELATED"/>
    <property type="match status" value="1"/>
</dbReference>
<gene>
    <name evidence="8" type="ORF">V9T40_006370</name>
</gene>
<keyword evidence="9" id="KW-1185">Reference proteome</keyword>
<dbReference type="GO" id="GO:0000977">
    <property type="term" value="F:RNA polymerase II transcription regulatory region sequence-specific DNA binding"/>
    <property type="evidence" value="ECO:0007669"/>
    <property type="project" value="TreeGrafter"/>
</dbReference>
<feature type="domain" description="C2H2-type" evidence="7">
    <location>
        <begin position="511"/>
        <end position="539"/>
    </location>
</feature>
<sequence length="829" mass="93559">MLILANENRRVLTALQTKATCAARADRKRVPLTTKKRHSPSVEAERSAKIVKSKKMKLLDCAAAPIAAATAAANPETAPEDGIADMSSILFPISTITRTPSSRRKADSAKARGRGKSKVERASVGETENRTIPPEAASKKAAAKVAIPVAVEIAPKTAAKCVASEVKAALENPVLKEASKTELELQKASSAQAGTSNENRFVCFHCNYACRRKCDLENHIVRVHLKLLKTGGEELKCSYCGRSYASRSAFRCHIVRQHLSPNDDVSAGAPTPSRKNCGYCCDVCGRGFENEREMLAHRQVYHATAQPMFWSAFQASKGMLKQCANCARLYRLGRFSDKHMCEGKEEDTALEERARALLRSAPNFRCDSCSLSFIWKLMLRKHRGATHPDAAPLDWNAVNVVQVPHYCGACFMAFDEVTAVAEHECVSVDTQAQRKPHICQHCGRGFRRNSERREHCRLKHGIVDEERESAATQRQKVAVRCPYCDVETAITRNQLMAHIKEAHNIDTETPFACFICNKMFKLKSTLTAHDRTFHPKDEDAAENERILRENQILLNGEPAYHCNACNRHWPSGIRFLAHHRMHSAERKFTCDLCGKQMRTHYLLQKHIQNIHQDIRNHSCDICDKSFHTRQACEEHRRIHTGEKPFACEICGRTFVALNALFTHKRVHNDFFPHACHLCPKKFKVRRSLTLHIRRHTGERPFKCDLCAKTFNSSSRFSYHKKVTHSDNRPFRCQLCGSQFKANRFLTRHMKLHETRTHIHFKRRNNPEFFAAKDGATAAANKAGTEEAHRVPESKDDADNVSALRTLLWPQSDRQIIESGARLDPAAPSI</sequence>
<dbReference type="Gene3D" id="3.30.160.60">
    <property type="entry name" value="Classic Zinc Finger"/>
    <property type="match status" value="9"/>
</dbReference>
<dbReference type="GO" id="GO:0008270">
    <property type="term" value="F:zinc ion binding"/>
    <property type="evidence" value="ECO:0007669"/>
    <property type="project" value="UniProtKB-KW"/>
</dbReference>
<dbReference type="InterPro" id="IPR013087">
    <property type="entry name" value="Znf_C2H2_type"/>
</dbReference>
<dbReference type="SUPFAM" id="SSF57667">
    <property type="entry name" value="beta-beta-alpha zinc fingers"/>
    <property type="match status" value="5"/>
</dbReference>
<dbReference type="FunFam" id="3.30.160.60:FF:001049">
    <property type="entry name" value="zinc finger protein 319"/>
    <property type="match status" value="1"/>
</dbReference>
<dbReference type="GO" id="GO:0005634">
    <property type="term" value="C:nucleus"/>
    <property type="evidence" value="ECO:0007669"/>
    <property type="project" value="TreeGrafter"/>
</dbReference>
<protein>
    <recommendedName>
        <fullName evidence="7">C2H2-type domain-containing protein</fullName>
    </recommendedName>
</protein>
<keyword evidence="1" id="KW-0479">Metal-binding</keyword>
<feature type="domain" description="C2H2-type" evidence="7">
    <location>
        <begin position="560"/>
        <end position="587"/>
    </location>
</feature>
<dbReference type="EMBL" id="JBBCAQ010000014">
    <property type="protein sequence ID" value="KAK7598135.1"/>
    <property type="molecule type" value="Genomic_DNA"/>
</dbReference>
<feature type="domain" description="C2H2-type" evidence="7">
    <location>
        <begin position="617"/>
        <end position="644"/>
    </location>
</feature>
<feature type="region of interest" description="Disordered" evidence="6">
    <location>
        <begin position="97"/>
        <end position="131"/>
    </location>
</feature>
<reference evidence="8 9" key="1">
    <citation type="submission" date="2024-03" db="EMBL/GenBank/DDBJ databases">
        <title>Adaptation during the transition from Ophiocordyceps entomopathogen to insect associate is accompanied by gene loss and intensified selection.</title>
        <authorList>
            <person name="Ward C.M."/>
            <person name="Onetto C.A."/>
            <person name="Borneman A.R."/>
        </authorList>
    </citation>
    <scope>NUCLEOTIDE SEQUENCE [LARGE SCALE GENOMIC DNA]</scope>
    <source>
        <strain evidence="8">AWRI1</strain>
        <tissue evidence="8">Single Adult Female</tissue>
    </source>
</reference>
<evidence type="ECO:0000256" key="3">
    <source>
        <dbReference type="ARBA" id="ARBA00022771"/>
    </source>
</evidence>
<dbReference type="Proteomes" id="UP001367676">
    <property type="component" value="Unassembled WGS sequence"/>
</dbReference>
<feature type="region of interest" description="Disordered" evidence="6">
    <location>
        <begin position="26"/>
        <end position="45"/>
    </location>
</feature>
<keyword evidence="2" id="KW-0677">Repeat</keyword>
<feature type="domain" description="C2H2-type" evidence="7">
    <location>
        <begin position="701"/>
        <end position="729"/>
    </location>
</feature>
<dbReference type="InterPro" id="IPR036236">
    <property type="entry name" value="Znf_C2H2_sf"/>
</dbReference>
<comment type="caution">
    <text evidence="8">The sequence shown here is derived from an EMBL/GenBank/DDBJ whole genome shotgun (WGS) entry which is preliminary data.</text>
</comment>